<feature type="domain" description="CHAD" evidence="2">
    <location>
        <begin position="307"/>
        <end position="582"/>
    </location>
</feature>
<dbReference type="InterPro" id="IPR038186">
    <property type="entry name" value="CHAD_dom_sf"/>
</dbReference>
<protein>
    <submittedName>
        <fullName evidence="3">CHAD domain-containing protein</fullName>
    </submittedName>
</protein>
<dbReference type="Gene3D" id="1.40.20.10">
    <property type="entry name" value="CHAD domain"/>
    <property type="match status" value="1"/>
</dbReference>
<evidence type="ECO:0000256" key="1">
    <source>
        <dbReference type="SAM" id="MobiDB-lite"/>
    </source>
</evidence>
<dbReference type="SUPFAM" id="SSF109604">
    <property type="entry name" value="HD-domain/PDEase-like"/>
    <property type="match status" value="1"/>
</dbReference>
<feature type="region of interest" description="Disordered" evidence="1">
    <location>
        <begin position="219"/>
        <end position="291"/>
    </location>
</feature>
<dbReference type="PANTHER" id="PTHR39339:SF1">
    <property type="entry name" value="CHAD DOMAIN-CONTAINING PROTEIN"/>
    <property type="match status" value="1"/>
</dbReference>
<reference evidence="3 4" key="1">
    <citation type="submission" date="2018-12" db="EMBL/GenBank/DDBJ databases">
        <title>Genome Sequence of Candidatus Viridilinea halotolerans isolated from saline sulfide-rich spring.</title>
        <authorList>
            <person name="Grouzdev D.S."/>
            <person name="Burganskaya E.I."/>
            <person name="Krutkina M.S."/>
            <person name="Sukhacheva M.V."/>
            <person name="Gorlenko V.M."/>
        </authorList>
    </citation>
    <scope>NUCLEOTIDE SEQUENCE [LARGE SCALE GENOMIC DNA]</scope>
    <source>
        <strain evidence="3">Chok-6</strain>
    </source>
</reference>
<gene>
    <name evidence="3" type="ORF">EI684_23390</name>
</gene>
<dbReference type="Gene3D" id="1.10.3210.10">
    <property type="entry name" value="Hypothetical protein af1432"/>
    <property type="match status" value="1"/>
</dbReference>
<dbReference type="Pfam" id="PF05235">
    <property type="entry name" value="CHAD"/>
    <property type="match status" value="1"/>
</dbReference>
<feature type="compositionally biased region" description="Low complexity" evidence="1">
    <location>
        <begin position="219"/>
        <end position="233"/>
    </location>
</feature>
<dbReference type="Proteomes" id="UP000280307">
    <property type="component" value="Unassembled WGS sequence"/>
</dbReference>
<organism evidence="3 4">
    <name type="scientific">Candidatus Viridilinea halotolerans</name>
    <dbReference type="NCBI Taxonomy" id="2491704"/>
    <lineage>
        <taxon>Bacteria</taxon>
        <taxon>Bacillati</taxon>
        <taxon>Chloroflexota</taxon>
        <taxon>Chloroflexia</taxon>
        <taxon>Chloroflexales</taxon>
        <taxon>Chloroflexineae</taxon>
        <taxon>Oscillochloridaceae</taxon>
        <taxon>Candidatus Viridilinea</taxon>
    </lineage>
</organism>
<dbReference type="InterPro" id="IPR048950">
    <property type="entry name" value="Ppx_GppA_C"/>
</dbReference>
<dbReference type="EMBL" id="RSAS01000962">
    <property type="protein sequence ID" value="RRR65353.1"/>
    <property type="molecule type" value="Genomic_DNA"/>
</dbReference>
<dbReference type="PANTHER" id="PTHR39339">
    <property type="entry name" value="SLR1444 PROTEIN"/>
    <property type="match status" value="1"/>
</dbReference>
<name>A0A426TQ71_9CHLR</name>
<feature type="compositionally biased region" description="Polar residues" evidence="1">
    <location>
        <begin position="244"/>
        <end position="254"/>
    </location>
</feature>
<dbReference type="AlphaFoldDB" id="A0A426TQ71"/>
<dbReference type="CDD" id="cd00077">
    <property type="entry name" value="HDc"/>
    <property type="match status" value="1"/>
</dbReference>
<evidence type="ECO:0000313" key="3">
    <source>
        <dbReference type="EMBL" id="RRR65353.1"/>
    </source>
</evidence>
<dbReference type="SMART" id="SM00880">
    <property type="entry name" value="CHAD"/>
    <property type="match status" value="1"/>
</dbReference>
<accession>A0A426TQ71</accession>
<sequence>MRAISVHPHHESISTKRYTMPTTTIPTLLDLYKVDQAHARQVADLSLALFDTVAERYRLAPAQRRLLELGALLHNLGLTTDPPDHHIVGRDLVLRHQIADLSQREQQMVACLVAFHRKRVRPSLEPAFLALGEQAQHEALQLAAILRVADGLDYHHTQTTHLLAVEPSGKTLTLMLDGPSAAADGARGVAKADLWRKIFGETITAVSAQATDAASLTAPPVVPLPTTDAPATPHGKHAALGQTEKLQTEPSATTHLDDAAEERNEDTEQTDATDAAHLDDTAEESSEDSEHAAEEIVLLAPWYAASAVPLAELGRVLLRRHLRRLRMAERDVRADKDILAIHALRVATRRLRSTLRLLAPVYSGGDMRTLTRGVGRIGRAAGAVRDRDVLLADLEARAPAMPSPLGEAVTALRTALSNERQAAHAALLTFLDSRRYQKFIRRFAKDMNSLDQWDNDLRVRDLGGSTIWQHYEALRAYDREGLPVEDIETLHLMRIEGKRMRYVLELFTDTLSSHTHAVVAPLVTLQDQLGILNDIAVASGLLAAHARAAATGPAVKAYLALRDEQAAQVLEALPACWQQVANEQYRRGLAELLVQL</sequence>
<dbReference type="InterPro" id="IPR003607">
    <property type="entry name" value="HD/PDEase_dom"/>
</dbReference>
<proteinExistence type="predicted"/>
<dbReference type="Pfam" id="PF21447">
    <property type="entry name" value="Ppx-GppA_III"/>
    <property type="match status" value="1"/>
</dbReference>
<evidence type="ECO:0000313" key="4">
    <source>
        <dbReference type="Proteomes" id="UP000280307"/>
    </source>
</evidence>
<evidence type="ECO:0000259" key="2">
    <source>
        <dbReference type="PROSITE" id="PS51708"/>
    </source>
</evidence>
<comment type="caution">
    <text evidence="3">The sequence shown here is derived from an EMBL/GenBank/DDBJ whole genome shotgun (WGS) entry which is preliminary data.</text>
</comment>
<dbReference type="PROSITE" id="PS51708">
    <property type="entry name" value="CHAD"/>
    <property type="match status" value="1"/>
</dbReference>
<dbReference type="InterPro" id="IPR007899">
    <property type="entry name" value="CHAD_dom"/>
</dbReference>